<evidence type="ECO:0000256" key="1">
    <source>
        <dbReference type="SAM" id="MobiDB-lite"/>
    </source>
</evidence>
<evidence type="ECO:0000313" key="3">
    <source>
        <dbReference type="Proteomes" id="UP000829068"/>
    </source>
</evidence>
<name>A0AAE9JUJ8_9CAUD</name>
<dbReference type="Proteomes" id="UP000829068">
    <property type="component" value="Segment"/>
</dbReference>
<feature type="region of interest" description="Disordered" evidence="1">
    <location>
        <begin position="50"/>
        <end position="74"/>
    </location>
</feature>
<protein>
    <submittedName>
        <fullName evidence="2">Uncharacterized protein</fullName>
    </submittedName>
</protein>
<sequence length="74" mass="8380">MGLASKLRRQESIRNQLQDDKEWGLLRKRRDKVNPAGVFIKKESAEFRTAVGAKQKSKGSSKTPGGWYKQGQFA</sequence>
<keyword evidence="3" id="KW-1185">Reference proteome</keyword>
<organism evidence="2 3">
    <name type="scientific">Erwinia phage Micant</name>
    <dbReference type="NCBI Taxonomy" id="2923255"/>
    <lineage>
        <taxon>Viruses</taxon>
        <taxon>Duplodnaviria</taxon>
        <taxon>Heunggongvirae</taxon>
        <taxon>Uroviricota</taxon>
        <taxon>Caudoviricetes</taxon>
        <taxon>Autographivirales</taxon>
        <taxon>Autoscriptoviridae</taxon>
        <taxon>Slopekvirinae</taxon>
        <taxon>Micantvirus</taxon>
        <taxon>Micantvirus micant</taxon>
    </lineage>
</organism>
<gene>
    <name evidence="2" type="ORF">Micant_00001</name>
</gene>
<evidence type="ECO:0000313" key="2">
    <source>
        <dbReference type="EMBL" id="UNA01066.2"/>
    </source>
</evidence>
<dbReference type="EMBL" id="OM513679">
    <property type="protein sequence ID" value="UNA01066.2"/>
    <property type="molecule type" value="Genomic_DNA"/>
</dbReference>
<reference evidence="2 3" key="1">
    <citation type="journal article" date="2022" name="Arch. Virol.">
        <title>Two novel Erwinia amylovora bacteriophages, Loshitsa2 and Micant, isolated in Belarus.</title>
        <authorList>
            <person name="Besarab N.V."/>
            <person name="Letarov A.V."/>
            <person name="Kulikov E.E."/>
            <person name="Babenko V.V."/>
            <person name="Belalov I.S."/>
            <person name="Lagonenko A.L."/>
            <person name="Golomidova A.K."/>
            <person name="Evtushenkov A.N."/>
        </authorList>
    </citation>
    <scope>NUCLEOTIDE SEQUENCE [LARGE SCALE GENOMIC DNA]</scope>
</reference>
<proteinExistence type="predicted"/>
<accession>A0AAE9JUJ8</accession>